<dbReference type="Gene3D" id="1.10.246.90">
    <property type="entry name" value="Nop domain"/>
    <property type="match status" value="1"/>
</dbReference>
<dbReference type="PANTHER" id="PTHR10894:SF0">
    <property type="entry name" value="NUCLEOLAR PROTEIN 56"/>
    <property type="match status" value="1"/>
</dbReference>
<dbReference type="SMART" id="SM00931">
    <property type="entry name" value="NOSIC"/>
    <property type="match status" value="1"/>
</dbReference>
<dbReference type="InterPro" id="IPR029012">
    <property type="entry name" value="Helix_hairpin_bin_sf"/>
</dbReference>
<dbReference type="Gene3D" id="1.10.150.460">
    <property type="match status" value="1"/>
</dbReference>
<comment type="caution">
    <text evidence="4">The sequence shown here is derived from an EMBL/GenBank/DDBJ whole genome shotgun (WGS) entry which is preliminary data.</text>
</comment>
<evidence type="ECO:0000259" key="3">
    <source>
        <dbReference type="PROSITE" id="PS51358"/>
    </source>
</evidence>
<dbReference type="InterPro" id="IPR042239">
    <property type="entry name" value="Nop_C"/>
</dbReference>
<reference evidence="4" key="1">
    <citation type="journal article" date="2020" name="mSystems">
        <title>Genome- and Community-Level Interaction Insights into Carbon Utilization and Element Cycling Functions of Hydrothermarchaeota in Hydrothermal Sediment.</title>
        <authorList>
            <person name="Zhou Z."/>
            <person name="Liu Y."/>
            <person name="Xu W."/>
            <person name="Pan J."/>
            <person name="Luo Z.H."/>
            <person name="Li M."/>
        </authorList>
    </citation>
    <scope>NUCLEOTIDE SEQUENCE [LARGE SCALE GENOMIC DNA]</scope>
    <source>
        <strain evidence="4">SpSt-1074</strain>
    </source>
</reference>
<organism evidence="4">
    <name type="scientific">Caldiarchaeum subterraneum</name>
    <dbReference type="NCBI Taxonomy" id="311458"/>
    <lineage>
        <taxon>Archaea</taxon>
        <taxon>Nitrososphaerota</taxon>
        <taxon>Candidatus Caldarchaeales</taxon>
        <taxon>Candidatus Caldarchaeaceae</taxon>
        <taxon>Candidatus Caldarchaeum</taxon>
    </lineage>
</organism>
<evidence type="ECO:0000256" key="2">
    <source>
        <dbReference type="SAM" id="MobiDB-lite"/>
    </source>
</evidence>
<dbReference type="EMBL" id="DRXH01000058">
    <property type="protein sequence ID" value="HHM43993.1"/>
    <property type="molecule type" value="Genomic_DNA"/>
</dbReference>
<name>A0A7J3VTW0_CALS0</name>
<sequence>MAAQTKMPVMRQAYVLMTAAGLAVFDENLGYLGLKPFAEKPEAIARVITSGEAPKDYVDRFLEEVKEMGFAELLYWDERVGEMLRAGAETHGLRLRAVDRLTLDVEQAMPAGEAEKYRDLVRDVSTELARLKIITEAERRDLHIVHAVRALDDLEKMKNQLYVRVKEWYGVHFPELGALVEDLDAFLEVVAVPLLRKEVAEKASSLFRPELARRVEEAAARSVGGGLSSRDAAVLSALASLGRDVSRLAEKTADYIKDLMASEAPNLSAVAGPVLGSRLISLAGGLENLARLPASTIQVLGAEKALFRFLKTGRGAPKHGVIFQHPLIHMAPKWQRGKIARVLSTKISIAARIDYFSKEDRSSQLREALEKRVEEIRRKYAAPPKKEPPRVAERRRRWR</sequence>
<dbReference type="Pfam" id="PF01798">
    <property type="entry name" value="Nop"/>
    <property type="match status" value="1"/>
</dbReference>
<comment type="similarity">
    <text evidence="1">Belongs to the NOP5/NOP56 family.</text>
</comment>
<dbReference type="GO" id="GO:0031428">
    <property type="term" value="C:box C/D methylation guide snoRNP complex"/>
    <property type="evidence" value="ECO:0007669"/>
    <property type="project" value="InterPro"/>
</dbReference>
<dbReference type="SUPFAM" id="SSF89124">
    <property type="entry name" value="Nop domain"/>
    <property type="match status" value="1"/>
</dbReference>
<evidence type="ECO:0000256" key="1">
    <source>
        <dbReference type="ARBA" id="ARBA00009211"/>
    </source>
</evidence>
<dbReference type="PROSITE" id="PS51358">
    <property type="entry name" value="NOP"/>
    <property type="match status" value="1"/>
</dbReference>
<dbReference type="InterPro" id="IPR012976">
    <property type="entry name" value="NOSIC"/>
</dbReference>
<feature type="domain" description="Nop" evidence="3">
    <location>
        <begin position="263"/>
        <end position="378"/>
    </location>
</feature>
<dbReference type="AlphaFoldDB" id="A0A7J3VTW0"/>
<dbReference type="InterPro" id="IPR036070">
    <property type="entry name" value="Nop_dom_sf"/>
</dbReference>
<dbReference type="PANTHER" id="PTHR10894">
    <property type="entry name" value="NUCLEOLAR PROTEIN 5 NUCLEOLAR PROTEIN NOP5 NOP58"/>
    <property type="match status" value="1"/>
</dbReference>
<protein>
    <recommendedName>
        <fullName evidence="3">Nop domain-containing protein</fullName>
    </recommendedName>
</protein>
<feature type="compositionally biased region" description="Basic and acidic residues" evidence="2">
    <location>
        <begin position="377"/>
        <end position="392"/>
    </location>
</feature>
<dbReference type="GO" id="GO:0030515">
    <property type="term" value="F:snoRNA binding"/>
    <property type="evidence" value="ECO:0007669"/>
    <property type="project" value="InterPro"/>
</dbReference>
<dbReference type="Gene3D" id="3.30.420.220">
    <property type="match status" value="1"/>
</dbReference>
<dbReference type="FunFam" id="1.10.246.90:FF:000007">
    <property type="entry name" value="Pre mRNA splicing protein"/>
    <property type="match status" value="1"/>
</dbReference>
<proteinExistence type="inferred from homology"/>
<accession>A0A7J3VTW0</accession>
<feature type="region of interest" description="Disordered" evidence="2">
    <location>
        <begin position="377"/>
        <end position="399"/>
    </location>
</feature>
<dbReference type="InterPro" id="IPR045056">
    <property type="entry name" value="Nop56/Nop58"/>
</dbReference>
<dbReference type="Gene3D" id="1.10.287.660">
    <property type="entry name" value="Helix hairpin bin"/>
    <property type="match status" value="1"/>
</dbReference>
<dbReference type="InterPro" id="IPR047099">
    <property type="entry name" value="Nop5_N_sf"/>
</dbReference>
<dbReference type="InterPro" id="IPR002687">
    <property type="entry name" value="Nop_dom"/>
</dbReference>
<gene>
    <name evidence="4" type="ORF">ENM31_01670</name>
</gene>
<evidence type="ECO:0000313" key="4">
    <source>
        <dbReference type="EMBL" id="HHM43993.1"/>
    </source>
</evidence>